<dbReference type="Pfam" id="PF00583">
    <property type="entry name" value="Acetyltransf_1"/>
    <property type="match status" value="1"/>
</dbReference>
<dbReference type="GO" id="GO:0016747">
    <property type="term" value="F:acyltransferase activity, transferring groups other than amino-acyl groups"/>
    <property type="evidence" value="ECO:0007669"/>
    <property type="project" value="InterPro"/>
</dbReference>
<sequence>MSAFLERFSTRALQDSDRPFLRWMDELTETWGDETAPLSDTYRNTRERYVENWLPEEGGALLFTTTQHLSPTDPLFTALSTDIGRADPFDPGFDRTHAFGAAARHARGLLEIPIGAAWLRLFKSDAPGYAYIADDIPEMAVAIRPAAVSKGLSQILLRGALAEARRIGCRGVCLSVEDGNDRAKKAYLRAGFEVVGRATIPEHDALVCWL</sequence>
<dbReference type="CDD" id="cd04301">
    <property type="entry name" value="NAT_SF"/>
    <property type="match status" value="1"/>
</dbReference>
<dbReference type="AlphaFoldDB" id="A0A7H0SLF7"/>
<protein>
    <submittedName>
        <fullName evidence="1">GNAT family N-acetyltransferase</fullName>
    </submittedName>
</protein>
<dbReference type="PROSITE" id="PS51186">
    <property type="entry name" value="GNAT"/>
    <property type="match status" value="1"/>
</dbReference>
<evidence type="ECO:0000313" key="2">
    <source>
        <dbReference type="Proteomes" id="UP000516320"/>
    </source>
</evidence>
<gene>
    <name evidence="1" type="ORF">GP475_01090</name>
</gene>
<dbReference type="InterPro" id="IPR016181">
    <property type="entry name" value="Acyl_CoA_acyltransferase"/>
</dbReference>
<keyword evidence="2" id="KW-1185">Reference proteome</keyword>
<dbReference type="EMBL" id="CP046884">
    <property type="protein sequence ID" value="QNQ89382.1"/>
    <property type="molecule type" value="Genomic_DNA"/>
</dbReference>
<reference evidence="1 2" key="1">
    <citation type="submission" date="2019-12" db="EMBL/GenBank/DDBJ databases">
        <title>Corynebacterium sp. nov., isolated from feces of the Anser Albifrons in China.</title>
        <authorList>
            <person name="Liu Q."/>
        </authorList>
    </citation>
    <scope>NUCLEOTIDE SEQUENCE [LARGE SCALE GENOMIC DNA]</scope>
    <source>
        <strain evidence="1 2">4H37-19</strain>
    </source>
</reference>
<dbReference type="KEGG" id="cpoy:GP475_01090"/>
<dbReference type="InterPro" id="IPR000182">
    <property type="entry name" value="GNAT_dom"/>
</dbReference>
<name>A0A7H0SLF7_9CORY</name>
<accession>A0A7H0SLF7</accession>
<dbReference type="Proteomes" id="UP000516320">
    <property type="component" value="Chromosome"/>
</dbReference>
<proteinExistence type="predicted"/>
<dbReference type="SUPFAM" id="SSF55729">
    <property type="entry name" value="Acyl-CoA N-acyltransferases (Nat)"/>
    <property type="match status" value="1"/>
</dbReference>
<dbReference type="RefSeq" id="WP_187974838.1">
    <property type="nucleotide sequence ID" value="NZ_CP046884.1"/>
</dbReference>
<keyword evidence="1" id="KW-0808">Transferase</keyword>
<organism evidence="1 2">
    <name type="scientific">Corynebacterium poyangense</name>
    <dbReference type="NCBI Taxonomy" id="2684405"/>
    <lineage>
        <taxon>Bacteria</taxon>
        <taxon>Bacillati</taxon>
        <taxon>Actinomycetota</taxon>
        <taxon>Actinomycetes</taxon>
        <taxon>Mycobacteriales</taxon>
        <taxon>Corynebacteriaceae</taxon>
        <taxon>Corynebacterium</taxon>
    </lineage>
</organism>
<evidence type="ECO:0000313" key="1">
    <source>
        <dbReference type="EMBL" id="QNQ89382.1"/>
    </source>
</evidence>
<dbReference type="Gene3D" id="3.40.630.30">
    <property type="match status" value="1"/>
</dbReference>